<name>A0A380YP60_9BACE</name>
<dbReference type="GeneID" id="93070112"/>
<dbReference type="EMBL" id="UFSX01000001">
    <property type="protein sequence ID" value="SUV28222.1"/>
    <property type="molecule type" value="Genomic_DNA"/>
</dbReference>
<dbReference type="Proteomes" id="UP000254424">
    <property type="component" value="Unassembled WGS sequence"/>
</dbReference>
<organism evidence="1 2">
    <name type="scientific">Bacteroides eggerthii</name>
    <dbReference type="NCBI Taxonomy" id="28111"/>
    <lineage>
        <taxon>Bacteria</taxon>
        <taxon>Pseudomonadati</taxon>
        <taxon>Bacteroidota</taxon>
        <taxon>Bacteroidia</taxon>
        <taxon>Bacteroidales</taxon>
        <taxon>Bacteroidaceae</taxon>
        <taxon>Bacteroides</taxon>
    </lineage>
</organism>
<sequence length="47" mass="5410">MRFGEIKDDISPGNYNSSFSEGSITEVFRREWLDVSVVVLPDTQWTT</sequence>
<proteinExistence type="predicted"/>
<evidence type="ECO:0000313" key="1">
    <source>
        <dbReference type="EMBL" id="SUV28222.1"/>
    </source>
</evidence>
<dbReference type="AlphaFoldDB" id="A0A380YP60"/>
<gene>
    <name evidence="1" type="ORF">NCTC11155_00169</name>
</gene>
<reference evidence="1 2" key="1">
    <citation type="submission" date="2018-06" db="EMBL/GenBank/DDBJ databases">
        <authorList>
            <consortium name="Pathogen Informatics"/>
            <person name="Doyle S."/>
        </authorList>
    </citation>
    <scope>NUCLEOTIDE SEQUENCE [LARGE SCALE GENOMIC DNA]</scope>
    <source>
        <strain evidence="1 2">NCTC11155</strain>
    </source>
</reference>
<accession>A0A380YP60</accession>
<protein>
    <submittedName>
        <fullName evidence="1">Uncharacterized protein</fullName>
    </submittedName>
</protein>
<dbReference type="RefSeq" id="WP_157442394.1">
    <property type="nucleotide sequence ID" value="NZ_CABKNQ010000019.1"/>
</dbReference>
<evidence type="ECO:0000313" key="2">
    <source>
        <dbReference type="Proteomes" id="UP000254424"/>
    </source>
</evidence>